<gene>
    <name evidence="8" type="ORF">LSTR_LSTR003311</name>
</gene>
<dbReference type="PROSITE" id="PS50950">
    <property type="entry name" value="ZF_THAP"/>
    <property type="match status" value="1"/>
</dbReference>
<accession>A0A482X686</accession>
<evidence type="ECO:0000256" key="2">
    <source>
        <dbReference type="ARBA" id="ARBA00022771"/>
    </source>
</evidence>
<keyword evidence="4 5" id="KW-0238">DNA-binding</keyword>
<reference evidence="8 9" key="1">
    <citation type="journal article" date="2017" name="Gigascience">
        <title>Genome sequence of the small brown planthopper, Laodelphax striatellus.</title>
        <authorList>
            <person name="Zhu J."/>
            <person name="Jiang F."/>
            <person name="Wang X."/>
            <person name="Yang P."/>
            <person name="Bao Y."/>
            <person name="Zhao W."/>
            <person name="Wang W."/>
            <person name="Lu H."/>
            <person name="Wang Q."/>
            <person name="Cui N."/>
            <person name="Li J."/>
            <person name="Chen X."/>
            <person name="Luo L."/>
            <person name="Yu J."/>
            <person name="Kang L."/>
            <person name="Cui F."/>
        </authorList>
    </citation>
    <scope>NUCLEOTIDE SEQUENCE [LARGE SCALE GENOMIC DNA]</scope>
    <source>
        <strain evidence="8">Lst14</strain>
    </source>
</reference>
<keyword evidence="2 5" id="KW-0863">Zinc-finger</keyword>
<keyword evidence="1" id="KW-0479">Metal-binding</keyword>
<evidence type="ECO:0000256" key="3">
    <source>
        <dbReference type="ARBA" id="ARBA00022833"/>
    </source>
</evidence>
<feature type="region of interest" description="Disordered" evidence="6">
    <location>
        <begin position="247"/>
        <end position="319"/>
    </location>
</feature>
<evidence type="ECO:0000256" key="6">
    <source>
        <dbReference type="SAM" id="MobiDB-lite"/>
    </source>
</evidence>
<feature type="region of interest" description="Disordered" evidence="6">
    <location>
        <begin position="182"/>
        <end position="213"/>
    </location>
</feature>
<dbReference type="InterPro" id="IPR026516">
    <property type="entry name" value="THAP1/10"/>
</dbReference>
<keyword evidence="3" id="KW-0862">Zinc</keyword>
<dbReference type="InParanoid" id="A0A482X686"/>
<feature type="domain" description="THAP-type" evidence="7">
    <location>
        <begin position="1"/>
        <end position="91"/>
    </location>
</feature>
<comment type="caution">
    <text evidence="8">The sequence shown here is derived from an EMBL/GenBank/DDBJ whole genome shotgun (WGS) entry which is preliminary data.</text>
</comment>
<dbReference type="GO" id="GO:0043565">
    <property type="term" value="F:sequence-specific DNA binding"/>
    <property type="evidence" value="ECO:0007669"/>
    <property type="project" value="InterPro"/>
</dbReference>
<dbReference type="PANTHER" id="PTHR46600:SF11">
    <property type="entry name" value="THAP DOMAIN-CONTAINING PROTEIN 10"/>
    <property type="match status" value="1"/>
</dbReference>
<dbReference type="SMR" id="A0A482X686"/>
<dbReference type="SMART" id="SM00980">
    <property type="entry name" value="THAP"/>
    <property type="match status" value="1"/>
</dbReference>
<keyword evidence="9" id="KW-1185">Reference proteome</keyword>
<organism evidence="8 9">
    <name type="scientific">Laodelphax striatellus</name>
    <name type="common">Small brown planthopper</name>
    <name type="synonym">Delphax striatella</name>
    <dbReference type="NCBI Taxonomy" id="195883"/>
    <lineage>
        <taxon>Eukaryota</taxon>
        <taxon>Metazoa</taxon>
        <taxon>Ecdysozoa</taxon>
        <taxon>Arthropoda</taxon>
        <taxon>Hexapoda</taxon>
        <taxon>Insecta</taxon>
        <taxon>Pterygota</taxon>
        <taxon>Neoptera</taxon>
        <taxon>Paraneoptera</taxon>
        <taxon>Hemiptera</taxon>
        <taxon>Auchenorrhyncha</taxon>
        <taxon>Fulgoroidea</taxon>
        <taxon>Delphacidae</taxon>
        <taxon>Criomorphinae</taxon>
        <taxon>Laodelphax</taxon>
    </lineage>
</organism>
<dbReference type="Proteomes" id="UP000291343">
    <property type="component" value="Unassembled WGS sequence"/>
</dbReference>
<dbReference type="Pfam" id="PF05485">
    <property type="entry name" value="THAP"/>
    <property type="match status" value="1"/>
</dbReference>
<dbReference type="GO" id="GO:0008270">
    <property type="term" value="F:zinc ion binding"/>
    <property type="evidence" value="ECO:0007669"/>
    <property type="project" value="UniProtKB-KW"/>
</dbReference>
<evidence type="ECO:0000313" key="8">
    <source>
        <dbReference type="EMBL" id="RZF40801.1"/>
    </source>
</evidence>
<evidence type="ECO:0000256" key="5">
    <source>
        <dbReference type="PROSITE-ProRule" id="PRU00309"/>
    </source>
</evidence>
<evidence type="ECO:0000259" key="7">
    <source>
        <dbReference type="PROSITE" id="PS50950"/>
    </source>
</evidence>
<dbReference type="AlphaFoldDB" id="A0A482X686"/>
<dbReference type="InterPro" id="IPR006612">
    <property type="entry name" value="THAP_Znf"/>
</dbReference>
<dbReference type="SUPFAM" id="SSF57716">
    <property type="entry name" value="Glucocorticoid receptor-like (DNA-binding domain)"/>
    <property type="match status" value="1"/>
</dbReference>
<dbReference type="OrthoDB" id="1607513at2759"/>
<evidence type="ECO:0000256" key="4">
    <source>
        <dbReference type="ARBA" id="ARBA00023125"/>
    </source>
</evidence>
<name>A0A482X686_LAOST</name>
<protein>
    <recommendedName>
        <fullName evidence="7">THAP-type domain-containing protein</fullName>
    </recommendedName>
</protein>
<feature type="compositionally biased region" description="Acidic residues" evidence="6">
    <location>
        <begin position="297"/>
        <end position="318"/>
    </location>
</feature>
<dbReference type="EMBL" id="QKKF02017590">
    <property type="protein sequence ID" value="RZF40801.1"/>
    <property type="molecule type" value="Genomic_DNA"/>
</dbReference>
<dbReference type="STRING" id="195883.A0A482X686"/>
<proteinExistence type="predicted"/>
<evidence type="ECO:0000256" key="1">
    <source>
        <dbReference type="ARBA" id="ARBA00022723"/>
    </source>
</evidence>
<sequence>MPRQGGKCSYVNCKNTPAKNRELSFFSFPVNDSKRCTQWIVNCGQDDFAKLPNNILKRQTLCSQHFLRSAFTNDLRNKLLRNHPAAVPIPWIDLEEEHCENEDPHGRAVNHEELSHIDHPISTNQGEETVEDFNNQLKHKSELNNTDTGLNNLTLRKKLIRTKKDPLDLGENTLVYEQHSERLTVGPSTSSATLSGKPQIAGSSATHSQDLSDVNYAGDDNAFLHSMEASEIEIDVDPEFETVDIKPNILLDNLPPLPPSPVPTKRRKRNSDQLETASSAAGKRSKSDQSLQRLCDFGDDDGDDDFQPDSGDDFDSEEDSAKVRRAYDLLKSVFDKKDKYDIFCNRLAGRLRGLKSPKVCRHVQQLLVTVVADAEAGRYDNVPG</sequence>
<evidence type="ECO:0000313" key="9">
    <source>
        <dbReference type="Proteomes" id="UP000291343"/>
    </source>
</evidence>
<dbReference type="PANTHER" id="PTHR46600">
    <property type="entry name" value="THAP DOMAIN-CONTAINING"/>
    <property type="match status" value="1"/>
</dbReference>
<feature type="compositionally biased region" description="Polar residues" evidence="6">
    <location>
        <begin position="186"/>
        <end position="212"/>
    </location>
</feature>